<accession>A0A8S9THA3</accession>
<reference evidence="3" key="1">
    <citation type="submission" date="2020-03" db="EMBL/GenBank/DDBJ databases">
        <title>Hybrid Assembly of Korean Phytophthora infestans isolates.</title>
        <authorList>
            <person name="Prokchorchik M."/>
            <person name="Lee Y."/>
            <person name="Seo J."/>
            <person name="Cho J.-H."/>
            <person name="Park Y.-E."/>
            <person name="Jang D.-C."/>
            <person name="Im J.-S."/>
            <person name="Choi J.-G."/>
            <person name="Park H.-J."/>
            <person name="Lee G.-B."/>
            <person name="Lee Y.-G."/>
            <person name="Hong S.-Y."/>
            <person name="Cho K."/>
            <person name="Sohn K.H."/>
        </authorList>
    </citation>
    <scope>NUCLEOTIDE SEQUENCE</scope>
    <source>
        <strain evidence="3">KR_2_A2</strain>
    </source>
</reference>
<dbReference type="Proteomes" id="UP000704712">
    <property type="component" value="Unassembled WGS sequence"/>
</dbReference>
<sequence length="600" mass="69705">TTKEIDSFLQSCERWKTRFIALNREQETKTQKAPTQQVQSVVRDLVTSVEMDTLRSDAENTHTRLEWSSWLQEDTASCLAKSSRERQETEAFEAMERQLMADRVVELETQLAQKRAVEREKEMELSSLREAQEDQVVSKQEVAALEDEKKRRTEELTQMKNKMEAVEAENATLKQKNKKLVEEGEEIKKLQRAFKARDAKMITVLKTEREKSSQRKQELQILHAKFSSSMDSVSEKAMRLEEVEQQLRDAQSDARAAETRQKELERQITSLQEENASLLAQLKAQNEALKRQQAEREHQSVGQPSSERTIDDESTLVAQLAEKEALQMFIRRYRSTAEDKCRQLMEKVNALESQRASTQAQTEESCTGEWGRSLESDVSRLRRQRQKELSYERRTKRELQTRESTLAGWERDCTQLQGTLVCLKARLVEELVLQERKEVQRVVGGLVDRVELSRTTEDLQEAQRDVTWLQTMDEEWHDYAATEEKQRRGVEELNAVERQLTTERVGKLTTQLETSQRRLHEEKAAAVELNNMCDLLKQEVTCQAQWLTGFSLNSMAMVNIQSQLSNRMQEQQAEQSKQLSQLEADKTELEEQLRVSQLNA</sequence>
<proteinExistence type="predicted"/>
<dbReference type="EMBL" id="JAACNO010003188">
    <property type="protein sequence ID" value="KAF4128166.1"/>
    <property type="molecule type" value="Genomic_DNA"/>
</dbReference>
<protein>
    <submittedName>
        <fullName evidence="3">Uncharacterized protein</fullName>
    </submittedName>
</protein>
<organism evidence="3 4">
    <name type="scientific">Phytophthora infestans</name>
    <name type="common">Potato late blight agent</name>
    <name type="synonym">Botrytis infestans</name>
    <dbReference type="NCBI Taxonomy" id="4787"/>
    <lineage>
        <taxon>Eukaryota</taxon>
        <taxon>Sar</taxon>
        <taxon>Stramenopiles</taxon>
        <taxon>Oomycota</taxon>
        <taxon>Peronosporomycetes</taxon>
        <taxon>Peronosporales</taxon>
        <taxon>Peronosporaceae</taxon>
        <taxon>Phytophthora</taxon>
    </lineage>
</organism>
<feature type="region of interest" description="Disordered" evidence="2">
    <location>
        <begin position="289"/>
        <end position="312"/>
    </location>
</feature>
<feature type="coiled-coil region" evidence="1">
    <location>
        <begin position="512"/>
        <end position="539"/>
    </location>
</feature>
<evidence type="ECO:0000256" key="2">
    <source>
        <dbReference type="SAM" id="MobiDB-lite"/>
    </source>
</evidence>
<feature type="compositionally biased region" description="Basic and acidic residues" evidence="2">
    <location>
        <begin position="289"/>
        <end position="299"/>
    </location>
</feature>
<evidence type="ECO:0000313" key="3">
    <source>
        <dbReference type="EMBL" id="KAF4128166.1"/>
    </source>
</evidence>
<evidence type="ECO:0000313" key="4">
    <source>
        <dbReference type="Proteomes" id="UP000704712"/>
    </source>
</evidence>
<comment type="caution">
    <text evidence="3">The sequence shown here is derived from an EMBL/GenBank/DDBJ whole genome shotgun (WGS) entry which is preliminary data.</text>
</comment>
<name>A0A8S9THA3_PHYIN</name>
<feature type="coiled-coil region" evidence="1">
    <location>
        <begin position="334"/>
        <end position="361"/>
    </location>
</feature>
<feature type="coiled-coil region" evidence="1">
    <location>
        <begin position="114"/>
        <end position="193"/>
    </location>
</feature>
<evidence type="ECO:0000256" key="1">
    <source>
        <dbReference type="SAM" id="Coils"/>
    </source>
</evidence>
<feature type="non-terminal residue" evidence="3">
    <location>
        <position position="1"/>
    </location>
</feature>
<keyword evidence="1" id="KW-0175">Coiled coil</keyword>
<feature type="coiled-coil region" evidence="1">
    <location>
        <begin position="565"/>
        <end position="599"/>
    </location>
</feature>
<dbReference type="AlphaFoldDB" id="A0A8S9THA3"/>
<gene>
    <name evidence="3" type="ORF">GN958_ATG22712</name>
</gene>